<comment type="similarity">
    <text evidence="1 2">Belongs to the Iojap/RsfS family.</text>
</comment>
<keyword evidence="2" id="KW-0678">Repressor</keyword>
<comment type="subcellular location">
    <subcellularLocation>
        <location evidence="2">Cytoplasm</location>
    </subcellularLocation>
</comment>
<dbReference type="PANTHER" id="PTHR21043">
    <property type="entry name" value="IOJAP SUPERFAMILY ORTHOLOG"/>
    <property type="match status" value="1"/>
</dbReference>
<dbReference type="EMBL" id="JAFLQW010000333">
    <property type="protein sequence ID" value="MBO0349940.1"/>
    <property type="molecule type" value="Genomic_DNA"/>
</dbReference>
<keyword evidence="2" id="KW-0963">Cytoplasm</keyword>
<comment type="caution">
    <text evidence="3">The sequence shown here is derived from an EMBL/GenBank/DDBJ whole genome shotgun (WGS) entry which is preliminary data.</text>
</comment>
<evidence type="ECO:0000313" key="4">
    <source>
        <dbReference type="Proteomes" id="UP000664844"/>
    </source>
</evidence>
<dbReference type="InterPro" id="IPR004394">
    <property type="entry name" value="Iojap/RsfS/C7orf30"/>
</dbReference>
<organism evidence="3 4">
    <name type="scientific">Phormidium pseudopriestleyi FRX01</name>
    <dbReference type="NCBI Taxonomy" id="1759528"/>
    <lineage>
        <taxon>Bacteria</taxon>
        <taxon>Bacillati</taxon>
        <taxon>Cyanobacteriota</taxon>
        <taxon>Cyanophyceae</taxon>
        <taxon>Oscillatoriophycideae</taxon>
        <taxon>Oscillatoriales</taxon>
        <taxon>Oscillatoriaceae</taxon>
        <taxon>Phormidium</taxon>
    </lineage>
</organism>
<dbReference type="Proteomes" id="UP000664844">
    <property type="component" value="Unassembled WGS sequence"/>
</dbReference>
<dbReference type="InterPro" id="IPR043519">
    <property type="entry name" value="NT_sf"/>
</dbReference>
<accession>A0ABS3FS63</accession>
<dbReference type="HAMAP" id="MF_01477">
    <property type="entry name" value="Iojap_RsfS"/>
    <property type="match status" value="1"/>
</dbReference>
<dbReference type="NCBIfam" id="TIGR00090">
    <property type="entry name" value="rsfS_iojap_ybeB"/>
    <property type="match status" value="1"/>
</dbReference>
<proteinExistence type="inferred from homology"/>
<sequence length="144" mass="16105">MTDSSSIQSTSALTREAVQTETDADSYHLAVAIARAADDRKGGDLIVLRVSEVSYLADYFIIVTGYSRVQVRAISDAIAHQAEQECQRVPRRVEGQYHGSWLVQDYGDVIVHILMPTEREYYNLEAFWGHGERLDLSAELNGAQ</sequence>
<dbReference type="Pfam" id="PF02410">
    <property type="entry name" value="RsfS"/>
    <property type="match status" value="1"/>
</dbReference>
<comment type="subunit">
    <text evidence="2">Interacts with ribosomal protein uL14 (rplN).</text>
</comment>
<keyword evidence="2" id="KW-0810">Translation regulation</keyword>
<evidence type="ECO:0000256" key="1">
    <source>
        <dbReference type="ARBA" id="ARBA00010574"/>
    </source>
</evidence>
<evidence type="ECO:0000313" key="3">
    <source>
        <dbReference type="EMBL" id="MBO0349940.1"/>
    </source>
</evidence>
<keyword evidence="4" id="KW-1185">Reference proteome</keyword>
<dbReference type="SUPFAM" id="SSF81301">
    <property type="entry name" value="Nucleotidyltransferase"/>
    <property type="match status" value="1"/>
</dbReference>
<reference evidence="3 4" key="1">
    <citation type="submission" date="2021-03" db="EMBL/GenBank/DDBJ databases">
        <title>Metabolic Capacity of the Antarctic Cyanobacterium Phormidium pseudopriestleyi that Sustains Oxygenic Photosynthesis in the Presence of Hydrogen Sulfide.</title>
        <authorList>
            <person name="Lumian J.E."/>
            <person name="Jungblut A.D."/>
            <person name="Dillon M.L."/>
            <person name="Hawes I."/>
            <person name="Doran P.T."/>
            <person name="Mackey T.J."/>
            <person name="Dick G.J."/>
            <person name="Grettenberger C.L."/>
            <person name="Sumner D.Y."/>
        </authorList>
    </citation>
    <scope>NUCLEOTIDE SEQUENCE [LARGE SCALE GENOMIC DNA]</scope>
    <source>
        <strain evidence="3 4">FRX01</strain>
    </source>
</reference>
<comment type="function">
    <text evidence="2">Functions as a ribosomal silencing factor. Interacts with ribosomal protein uL14 (rplN), blocking formation of intersubunit bridge B8. Prevents association of the 30S and 50S ribosomal subunits and the formation of functional ribosomes, thus repressing translation.</text>
</comment>
<gene>
    <name evidence="2 3" type="primary">rsfS</name>
    <name evidence="3" type="ORF">J0895_12610</name>
</gene>
<dbReference type="PANTHER" id="PTHR21043:SF0">
    <property type="entry name" value="MITOCHONDRIAL ASSEMBLY OF RIBOSOMAL LARGE SUBUNIT PROTEIN 1"/>
    <property type="match status" value="1"/>
</dbReference>
<dbReference type="Gene3D" id="3.30.460.10">
    <property type="entry name" value="Beta Polymerase, domain 2"/>
    <property type="match status" value="1"/>
</dbReference>
<evidence type="ECO:0000256" key="2">
    <source>
        <dbReference type="HAMAP-Rule" id="MF_01477"/>
    </source>
</evidence>
<protein>
    <recommendedName>
        <fullName evidence="2">Ribosomal silencing factor RsfS</fullName>
    </recommendedName>
</protein>
<dbReference type="RefSeq" id="WP_207088444.1">
    <property type="nucleotide sequence ID" value="NZ_JAFLQW010000333.1"/>
</dbReference>
<name>A0ABS3FS63_9CYAN</name>